<protein>
    <recommendedName>
        <fullName evidence="3">DUF1289 domain-containing protein</fullName>
    </recommendedName>
</protein>
<dbReference type="PANTHER" id="PTHR35175">
    <property type="entry name" value="DUF1289 DOMAIN-CONTAINING PROTEIN"/>
    <property type="match status" value="1"/>
</dbReference>
<dbReference type="InterPro" id="IPR010710">
    <property type="entry name" value="DUF1289"/>
</dbReference>
<dbReference type="Pfam" id="PF06945">
    <property type="entry name" value="DUF1289"/>
    <property type="match status" value="1"/>
</dbReference>
<sequence length="56" mass="6397">MNKIESPCVRNCCLNEEETCTGCLRSLDEIKAWGEASDELKKEILDRINVQKQALK</sequence>
<keyword evidence="2" id="KW-1185">Reference proteome</keyword>
<evidence type="ECO:0008006" key="3">
    <source>
        <dbReference type="Google" id="ProtNLM"/>
    </source>
</evidence>
<organism evidence="1 2">
    <name type="scientific">Psychromonas marina</name>
    <dbReference type="NCBI Taxonomy" id="88364"/>
    <lineage>
        <taxon>Bacteria</taxon>
        <taxon>Pseudomonadati</taxon>
        <taxon>Pseudomonadota</taxon>
        <taxon>Gammaproteobacteria</taxon>
        <taxon>Alteromonadales</taxon>
        <taxon>Psychromonadaceae</taxon>
        <taxon>Psychromonas</taxon>
    </lineage>
</organism>
<comment type="caution">
    <text evidence="1">The sequence shown here is derived from an EMBL/GenBank/DDBJ whole genome shotgun (WGS) entry which is preliminary data.</text>
</comment>
<dbReference type="EMBL" id="BSPQ01000005">
    <property type="protein sequence ID" value="GLS90604.1"/>
    <property type="molecule type" value="Genomic_DNA"/>
</dbReference>
<dbReference type="PANTHER" id="PTHR35175:SF2">
    <property type="entry name" value="DUF1289 DOMAIN-CONTAINING PROTEIN"/>
    <property type="match status" value="1"/>
</dbReference>
<proteinExistence type="predicted"/>
<evidence type="ECO:0000313" key="1">
    <source>
        <dbReference type="EMBL" id="GLS90604.1"/>
    </source>
</evidence>
<accession>A0ABQ6DZK9</accession>
<dbReference type="RefSeq" id="WP_284203727.1">
    <property type="nucleotide sequence ID" value="NZ_BSPQ01000005.1"/>
</dbReference>
<evidence type="ECO:0000313" key="2">
    <source>
        <dbReference type="Proteomes" id="UP001157353"/>
    </source>
</evidence>
<dbReference type="Proteomes" id="UP001157353">
    <property type="component" value="Unassembled WGS sequence"/>
</dbReference>
<gene>
    <name evidence="1" type="ORF">GCM10007916_16710</name>
</gene>
<name>A0ABQ6DZK9_9GAMM</name>
<reference evidence="2" key="1">
    <citation type="journal article" date="2019" name="Int. J. Syst. Evol. Microbiol.">
        <title>The Global Catalogue of Microorganisms (GCM) 10K type strain sequencing project: providing services to taxonomists for standard genome sequencing and annotation.</title>
        <authorList>
            <consortium name="The Broad Institute Genomics Platform"/>
            <consortium name="The Broad Institute Genome Sequencing Center for Infectious Disease"/>
            <person name="Wu L."/>
            <person name="Ma J."/>
        </authorList>
    </citation>
    <scope>NUCLEOTIDE SEQUENCE [LARGE SCALE GENOMIC DNA]</scope>
    <source>
        <strain evidence="2">NBRC 103166</strain>
    </source>
</reference>